<evidence type="ECO:0000256" key="3">
    <source>
        <dbReference type="ARBA" id="ARBA00022475"/>
    </source>
</evidence>
<keyword evidence="4 9" id="KW-0812">Transmembrane</keyword>
<dbReference type="CDD" id="cd03219">
    <property type="entry name" value="ABC_Mj1267_LivG_branched"/>
    <property type="match status" value="1"/>
</dbReference>
<evidence type="ECO:0000256" key="5">
    <source>
        <dbReference type="ARBA" id="ARBA00022741"/>
    </source>
</evidence>
<dbReference type="GO" id="GO:0015808">
    <property type="term" value="P:L-alanine transport"/>
    <property type="evidence" value="ECO:0007669"/>
    <property type="project" value="TreeGrafter"/>
</dbReference>
<evidence type="ECO:0000256" key="2">
    <source>
        <dbReference type="ARBA" id="ARBA00022448"/>
    </source>
</evidence>
<dbReference type="AlphaFoldDB" id="A0A5C4LQB4"/>
<evidence type="ECO:0000256" key="1">
    <source>
        <dbReference type="ARBA" id="ARBA00004651"/>
    </source>
</evidence>
<evidence type="ECO:0000313" key="12">
    <source>
        <dbReference type="Proteomes" id="UP000305546"/>
    </source>
</evidence>
<dbReference type="InterPro" id="IPR003593">
    <property type="entry name" value="AAA+_ATPase"/>
</dbReference>
<dbReference type="InterPro" id="IPR027417">
    <property type="entry name" value="P-loop_NTPase"/>
</dbReference>
<accession>A0A5C4LQB4</accession>
<feature type="transmembrane region" description="Helical" evidence="9">
    <location>
        <begin position="193"/>
        <end position="213"/>
    </location>
</feature>
<evidence type="ECO:0000256" key="7">
    <source>
        <dbReference type="ARBA" id="ARBA00022989"/>
    </source>
</evidence>
<dbReference type="GO" id="GO:0015192">
    <property type="term" value="F:L-phenylalanine transmembrane transporter activity"/>
    <property type="evidence" value="ECO:0007669"/>
    <property type="project" value="TreeGrafter"/>
</dbReference>
<dbReference type="GO" id="GO:0016887">
    <property type="term" value="F:ATP hydrolysis activity"/>
    <property type="evidence" value="ECO:0007669"/>
    <property type="project" value="InterPro"/>
</dbReference>
<feature type="transmembrane region" description="Helical" evidence="9">
    <location>
        <begin position="64"/>
        <end position="85"/>
    </location>
</feature>
<comment type="caution">
    <text evidence="11">The sequence shown here is derived from an EMBL/GenBank/DDBJ whole genome shotgun (WGS) entry which is preliminary data.</text>
</comment>
<dbReference type="EMBL" id="VDFW01000042">
    <property type="protein sequence ID" value="TNC20596.1"/>
    <property type="molecule type" value="Genomic_DNA"/>
</dbReference>
<feature type="transmembrane region" description="Helical" evidence="9">
    <location>
        <begin position="300"/>
        <end position="321"/>
    </location>
</feature>
<dbReference type="CDD" id="cd06582">
    <property type="entry name" value="TM_PBP1_LivH_like"/>
    <property type="match status" value="1"/>
</dbReference>
<feature type="transmembrane region" description="Helical" evidence="9">
    <location>
        <begin position="7"/>
        <end position="29"/>
    </location>
</feature>
<dbReference type="Pfam" id="PF12399">
    <property type="entry name" value="BCA_ABC_TP_C"/>
    <property type="match status" value="1"/>
</dbReference>
<dbReference type="Pfam" id="PF02653">
    <property type="entry name" value="BPD_transp_2"/>
    <property type="match status" value="2"/>
</dbReference>
<evidence type="ECO:0000256" key="6">
    <source>
        <dbReference type="ARBA" id="ARBA00022840"/>
    </source>
</evidence>
<evidence type="ECO:0000313" key="11">
    <source>
        <dbReference type="EMBL" id="TNC20596.1"/>
    </source>
</evidence>
<dbReference type="GO" id="GO:1903806">
    <property type="term" value="P:L-isoleucine import across plasma membrane"/>
    <property type="evidence" value="ECO:0007669"/>
    <property type="project" value="TreeGrafter"/>
</dbReference>
<feature type="transmembrane region" description="Helical" evidence="9">
    <location>
        <begin position="91"/>
        <end position="113"/>
    </location>
</feature>
<dbReference type="GO" id="GO:0005304">
    <property type="term" value="F:L-valine transmembrane transporter activity"/>
    <property type="evidence" value="ECO:0007669"/>
    <property type="project" value="TreeGrafter"/>
</dbReference>
<keyword evidence="12" id="KW-1185">Reference proteome</keyword>
<proteinExistence type="predicted"/>
<dbReference type="InterPro" id="IPR017871">
    <property type="entry name" value="ABC_transporter-like_CS"/>
</dbReference>
<dbReference type="Pfam" id="PF00005">
    <property type="entry name" value="ABC_tran"/>
    <property type="match status" value="1"/>
</dbReference>
<evidence type="ECO:0000256" key="8">
    <source>
        <dbReference type="ARBA" id="ARBA00023136"/>
    </source>
</evidence>
<dbReference type="PANTHER" id="PTHR45772">
    <property type="entry name" value="CONSERVED COMPONENT OF ABC TRANSPORTER FOR NATURAL AMINO ACIDS-RELATED"/>
    <property type="match status" value="1"/>
</dbReference>
<evidence type="ECO:0000259" key="10">
    <source>
        <dbReference type="PROSITE" id="PS50893"/>
    </source>
</evidence>
<dbReference type="GO" id="GO:1903805">
    <property type="term" value="P:L-valine import across plasma membrane"/>
    <property type="evidence" value="ECO:0007669"/>
    <property type="project" value="TreeGrafter"/>
</dbReference>
<dbReference type="CDD" id="cd06581">
    <property type="entry name" value="TM_PBP1_LivM_like"/>
    <property type="match status" value="1"/>
</dbReference>
<sequence length="909" mass="94758">MMGQYVQLAILGLGSSAAYALLALGLVLIYRASGVLNFSHGALAMAGAYFFYETHIQHRWPYGLAMAFSVAAVAVIGALIYMLIMRPLRNAAALVRIIATLGVLVIIQSIATLRYSGTVINIPQQLPAQVVDWGVKFSIDRFWLIGIAAVGTVLLHLFANHTRFGLATRGVAENQRTAASVGWSPDLVATVNWAIGAGLAALAGILVIPISTLSSTSLTWLVVPALAVCLLGRFSSFPLAFLGAVALGMAQGAVTKWQGAVPGLADALPLVVILFALIIRRQAIPQRGELVHRLPSLGLGRVNPFVVIGLLVIAVIGSLYLPVEWVVALGVSIIAAVIMLSLVVVTGYAGQLSLGQYALAGMGALISAQLVTSLHWSFAPAIVVGVLGAGVCGLIFGAPSLRSRGAALAIVTLGLGVAVQSLIFTNSKIAGGQFGFSIDVQNFLGLEIDPLGSPRTYTLFVLGWFAIAVWFVSNLRRSRAGRRLIALRANERAAASLGVNVSAAKLYAFSVSAALAGLGGILFAFSSASILLTQGYDSLASVSVVMQSVVGGIAHVSGPVFGGQLVSGGLPGGVIANHVGATNGPQWLVLIGAVLVLLTLLLNPDGIAAPMKATLRRLAGKIGRRRPARPVLVPADRSPAVPEGERRPDSSLRLNGLSVRFGGVRALNGIDLEVRSGEVVGLIGPNGSGKTTLIDGVTGYVKASGTVELAAVRVDQLTAHRRARAGITRSFQSLELFDDITVEENLRAAADKQDGWAYATALFPARAQAMPAAVGTVVETFQLAGVLDKQPKELSYGQRRLVAIARAVATAPAFLLLDEPAAGLGATETAELSDLVIRLAKEWNIGVLLIEHDISMVLGICDRVSVLEFGEKIAEGTAAEIRKDPRVIAAYLGTSAETGEPEDAAVALG</sequence>
<gene>
    <name evidence="11" type="ORF">FG385_30745</name>
</gene>
<feature type="transmembrane region" description="Helical" evidence="9">
    <location>
        <begin position="142"/>
        <end position="159"/>
    </location>
</feature>
<keyword evidence="6 11" id="KW-0067">ATP-binding</keyword>
<feature type="transmembrane region" description="Helical" evidence="9">
    <location>
        <begin position="405"/>
        <end position="424"/>
    </location>
</feature>
<dbReference type="InterPro" id="IPR051120">
    <property type="entry name" value="ABC_AA/LPS_Transport"/>
</dbReference>
<dbReference type="PROSITE" id="PS00211">
    <property type="entry name" value="ABC_TRANSPORTER_1"/>
    <property type="match status" value="1"/>
</dbReference>
<keyword evidence="5" id="KW-0547">Nucleotide-binding</keyword>
<feature type="transmembrane region" description="Helical" evidence="9">
    <location>
        <begin position="457"/>
        <end position="475"/>
    </location>
</feature>
<keyword evidence="8 9" id="KW-0472">Membrane</keyword>
<dbReference type="GO" id="GO:0005886">
    <property type="term" value="C:plasma membrane"/>
    <property type="evidence" value="ECO:0007669"/>
    <property type="project" value="UniProtKB-SubCell"/>
</dbReference>
<evidence type="ECO:0000256" key="9">
    <source>
        <dbReference type="SAM" id="Phobius"/>
    </source>
</evidence>
<feature type="transmembrane region" description="Helical" evidence="9">
    <location>
        <begin position="506"/>
        <end position="532"/>
    </location>
</feature>
<protein>
    <submittedName>
        <fullName evidence="11">ATP-binding cassette domain-containing protein</fullName>
    </submittedName>
</protein>
<dbReference type="GO" id="GO:0005524">
    <property type="term" value="F:ATP binding"/>
    <property type="evidence" value="ECO:0007669"/>
    <property type="project" value="UniProtKB-KW"/>
</dbReference>
<feature type="transmembrane region" description="Helical" evidence="9">
    <location>
        <begin position="587"/>
        <end position="608"/>
    </location>
</feature>
<name>A0A5C4LQB4_9PSEU</name>
<organism evidence="11 12">
    <name type="scientific">Amycolatopsis alkalitolerans</name>
    <dbReference type="NCBI Taxonomy" id="2547244"/>
    <lineage>
        <taxon>Bacteria</taxon>
        <taxon>Bacillati</taxon>
        <taxon>Actinomycetota</taxon>
        <taxon>Actinomycetes</taxon>
        <taxon>Pseudonocardiales</taxon>
        <taxon>Pseudonocardiaceae</taxon>
        <taxon>Amycolatopsis</taxon>
    </lineage>
</organism>
<comment type="subcellular location">
    <subcellularLocation>
        <location evidence="1">Cell membrane</location>
        <topology evidence="1">Multi-pass membrane protein</topology>
    </subcellularLocation>
</comment>
<dbReference type="InterPro" id="IPR001851">
    <property type="entry name" value="ABC_transp_permease"/>
</dbReference>
<keyword evidence="2" id="KW-0813">Transport</keyword>
<dbReference type="GO" id="GO:0015188">
    <property type="term" value="F:L-isoleucine transmembrane transporter activity"/>
    <property type="evidence" value="ECO:0007669"/>
    <property type="project" value="TreeGrafter"/>
</dbReference>
<feature type="transmembrane region" description="Helical" evidence="9">
    <location>
        <begin position="327"/>
        <end position="347"/>
    </location>
</feature>
<feature type="domain" description="ABC transporter" evidence="10">
    <location>
        <begin position="652"/>
        <end position="894"/>
    </location>
</feature>
<keyword evidence="3" id="KW-1003">Cell membrane</keyword>
<dbReference type="InterPro" id="IPR003439">
    <property type="entry name" value="ABC_transporter-like_ATP-bd"/>
</dbReference>
<feature type="transmembrane region" description="Helical" evidence="9">
    <location>
        <begin position="220"/>
        <end position="247"/>
    </location>
</feature>
<dbReference type="PROSITE" id="PS50893">
    <property type="entry name" value="ABC_TRANSPORTER_2"/>
    <property type="match status" value="1"/>
</dbReference>
<dbReference type="InterPro" id="IPR043428">
    <property type="entry name" value="LivM-like"/>
</dbReference>
<feature type="transmembrane region" description="Helical" evidence="9">
    <location>
        <begin position="378"/>
        <end position="398"/>
    </location>
</feature>
<evidence type="ECO:0000256" key="4">
    <source>
        <dbReference type="ARBA" id="ARBA00022692"/>
    </source>
</evidence>
<dbReference type="Gene3D" id="3.40.50.300">
    <property type="entry name" value="P-loop containing nucleotide triphosphate hydrolases"/>
    <property type="match status" value="1"/>
</dbReference>
<keyword evidence="7 9" id="KW-1133">Transmembrane helix</keyword>
<reference evidence="11 12" key="1">
    <citation type="submission" date="2019-06" db="EMBL/GenBank/DDBJ databases">
        <title>Amycolatopsis alkalitolerans sp. nov., isolated from Gastrodia elata Blume.</title>
        <authorList>
            <person name="Narsing Rao M.P."/>
            <person name="Li W.J."/>
        </authorList>
    </citation>
    <scope>NUCLEOTIDE SEQUENCE [LARGE SCALE GENOMIC DNA]</scope>
    <source>
        <strain evidence="11 12">SYSUP0005</strain>
    </source>
</reference>
<dbReference type="SUPFAM" id="SSF52540">
    <property type="entry name" value="P-loop containing nucleoside triphosphate hydrolases"/>
    <property type="match status" value="1"/>
</dbReference>
<dbReference type="SMART" id="SM00382">
    <property type="entry name" value="AAA"/>
    <property type="match status" value="1"/>
</dbReference>
<dbReference type="GO" id="GO:0042941">
    <property type="term" value="P:D-alanine transmembrane transport"/>
    <property type="evidence" value="ECO:0007669"/>
    <property type="project" value="TreeGrafter"/>
</dbReference>
<feature type="transmembrane region" description="Helical" evidence="9">
    <location>
        <begin position="259"/>
        <end position="279"/>
    </location>
</feature>
<feature type="transmembrane region" description="Helical" evidence="9">
    <location>
        <begin position="35"/>
        <end position="52"/>
    </location>
</feature>
<dbReference type="PANTHER" id="PTHR45772:SF7">
    <property type="entry name" value="AMINO ACID ABC TRANSPORTER ATP-BINDING PROTEIN"/>
    <property type="match status" value="1"/>
</dbReference>
<dbReference type="InterPro" id="IPR032823">
    <property type="entry name" value="BCA_ABC_TP_C"/>
</dbReference>
<dbReference type="Proteomes" id="UP000305546">
    <property type="component" value="Unassembled WGS sequence"/>
</dbReference>